<dbReference type="Proteomes" id="UP000233837">
    <property type="component" value="Unassembled WGS sequence"/>
</dbReference>
<proteinExistence type="predicted"/>
<sequence>MTTNASESFNGVLKRASGLLIQALVIAIYYNVVALHLRRTEMVEGSELHATSPFAPRVQAALRNIKQEARRLPQPIRINMPEFQVVDT</sequence>
<evidence type="ECO:0000313" key="3">
    <source>
        <dbReference type="Proteomes" id="UP000233837"/>
    </source>
</evidence>
<accession>A0A2I0VW17</accession>
<protein>
    <submittedName>
        <fullName evidence="2">Uncharacterized protein</fullName>
    </submittedName>
</protein>
<keyword evidence="1" id="KW-0812">Transmembrane</keyword>
<feature type="transmembrane region" description="Helical" evidence="1">
    <location>
        <begin position="12"/>
        <end position="32"/>
    </location>
</feature>
<dbReference type="EMBL" id="KZ503176">
    <property type="protein sequence ID" value="PKU67608.1"/>
    <property type="molecule type" value="Genomic_DNA"/>
</dbReference>
<keyword evidence="1" id="KW-0472">Membrane</keyword>
<name>A0A2I0VW17_9ASPA</name>
<gene>
    <name evidence="2" type="ORF">MA16_Dca017684</name>
</gene>
<dbReference type="AlphaFoldDB" id="A0A2I0VW17"/>
<reference evidence="2 3" key="2">
    <citation type="journal article" date="2017" name="Nature">
        <title>The Apostasia genome and the evolution of orchids.</title>
        <authorList>
            <person name="Zhang G.Q."/>
            <person name="Liu K.W."/>
            <person name="Li Z."/>
            <person name="Lohaus R."/>
            <person name="Hsiao Y.Y."/>
            <person name="Niu S.C."/>
            <person name="Wang J.Y."/>
            <person name="Lin Y.C."/>
            <person name="Xu Q."/>
            <person name="Chen L.J."/>
            <person name="Yoshida K."/>
            <person name="Fujiwara S."/>
            <person name="Wang Z.W."/>
            <person name="Zhang Y.Q."/>
            <person name="Mitsuda N."/>
            <person name="Wang M."/>
            <person name="Liu G.H."/>
            <person name="Pecoraro L."/>
            <person name="Huang H.X."/>
            <person name="Xiao X.J."/>
            <person name="Lin M."/>
            <person name="Wu X.Y."/>
            <person name="Wu W.L."/>
            <person name="Chen Y.Y."/>
            <person name="Chang S.B."/>
            <person name="Sakamoto S."/>
            <person name="Ohme-Takagi M."/>
            <person name="Yagi M."/>
            <person name="Zeng S.J."/>
            <person name="Shen C.Y."/>
            <person name="Yeh C.M."/>
            <person name="Luo Y.B."/>
            <person name="Tsai W.C."/>
            <person name="Van de Peer Y."/>
            <person name="Liu Z.J."/>
        </authorList>
    </citation>
    <scope>NUCLEOTIDE SEQUENCE [LARGE SCALE GENOMIC DNA]</scope>
    <source>
        <tissue evidence="2">The whole plant</tissue>
    </source>
</reference>
<organism evidence="2 3">
    <name type="scientific">Dendrobium catenatum</name>
    <dbReference type="NCBI Taxonomy" id="906689"/>
    <lineage>
        <taxon>Eukaryota</taxon>
        <taxon>Viridiplantae</taxon>
        <taxon>Streptophyta</taxon>
        <taxon>Embryophyta</taxon>
        <taxon>Tracheophyta</taxon>
        <taxon>Spermatophyta</taxon>
        <taxon>Magnoliopsida</taxon>
        <taxon>Liliopsida</taxon>
        <taxon>Asparagales</taxon>
        <taxon>Orchidaceae</taxon>
        <taxon>Epidendroideae</taxon>
        <taxon>Malaxideae</taxon>
        <taxon>Dendrobiinae</taxon>
        <taxon>Dendrobium</taxon>
    </lineage>
</organism>
<keyword evidence="1" id="KW-1133">Transmembrane helix</keyword>
<evidence type="ECO:0000313" key="2">
    <source>
        <dbReference type="EMBL" id="PKU67608.1"/>
    </source>
</evidence>
<reference evidence="2 3" key="1">
    <citation type="journal article" date="2016" name="Sci. Rep.">
        <title>The Dendrobium catenatum Lindl. genome sequence provides insights into polysaccharide synthase, floral development and adaptive evolution.</title>
        <authorList>
            <person name="Zhang G.Q."/>
            <person name="Xu Q."/>
            <person name="Bian C."/>
            <person name="Tsai W.C."/>
            <person name="Yeh C.M."/>
            <person name="Liu K.W."/>
            <person name="Yoshida K."/>
            <person name="Zhang L.S."/>
            <person name="Chang S.B."/>
            <person name="Chen F."/>
            <person name="Shi Y."/>
            <person name="Su Y.Y."/>
            <person name="Zhang Y.Q."/>
            <person name="Chen L.J."/>
            <person name="Yin Y."/>
            <person name="Lin M."/>
            <person name="Huang H."/>
            <person name="Deng H."/>
            <person name="Wang Z.W."/>
            <person name="Zhu S.L."/>
            <person name="Zhao X."/>
            <person name="Deng C."/>
            <person name="Niu S.C."/>
            <person name="Huang J."/>
            <person name="Wang M."/>
            <person name="Liu G.H."/>
            <person name="Yang H.J."/>
            <person name="Xiao X.J."/>
            <person name="Hsiao Y.Y."/>
            <person name="Wu W.L."/>
            <person name="Chen Y.Y."/>
            <person name="Mitsuda N."/>
            <person name="Ohme-Takagi M."/>
            <person name="Luo Y.B."/>
            <person name="Van de Peer Y."/>
            <person name="Liu Z.J."/>
        </authorList>
    </citation>
    <scope>NUCLEOTIDE SEQUENCE [LARGE SCALE GENOMIC DNA]</scope>
    <source>
        <tissue evidence="2">The whole plant</tissue>
    </source>
</reference>
<evidence type="ECO:0000256" key="1">
    <source>
        <dbReference type="SAM" id="Phobius"/>
    </source>
</evidence>
<keyword evidence="3" id="KW-1185">Reference proteome</keyword>